<sequence length="108" mass="11800">MSHFRAHTPPPAACPDDGGTVPGLTAVHPEESRHRLPSRARHAGRARAATSRQYHYRNWPDFQVLLQKACEAELDRLLEVAGCTGGTLPPPWPCLSDGRCGPPEIRAT</sequence>
<accession>A0A917RPC4</accession>
<comment type="caution">
    <text evidence="2">The sequence shown here is derived from an EMBL/GenBank/DDBJ whole genome shotgun (WGS) entry which is preliminary data.</text>
</comment>
<feature type="compositionally biased region" description="Basic residues" evidence="1">
    <location>
        <begin position="35"/>
        <end position="45"/>
    </location>
</feature>
<evidence type="ECO:0000313" key="3">
    <source>
        <dbReference type="Proteomes" id="UP000637788"/>
    </source>
</evidence>
<name>A0A917RPC4_9ACTN</name>
<protein>
    <submittedName>
        <fullName evidence="2">Uncharacterized protein</fullName>
    </submittedName>
</protein>
<evidence type="ECO:0000256" key="1">
    <source>
        <dbReference type="SAM" id="MobiDB-lite"/>
    </source>
</evidence>
<evidence type="ECO:0000313" key="2">
    <source>
        <dbReference type="EMBL" id="GGL18054.1"/>
    </source>
</evidence>
<dbReference type="EMBL" id="BMPQ01000064">
    <property type="protein sequence ID" value="GGL18054.1"/>
    <property type="molecule type" value="Genomic_DNA"/>
</dbReference>
<feature type="region of interest" description="Disordered" evidence="1">
    <location>
        <begin position="1"/>
        <end position="46"/>
    </location>
</feature>
<reference evidence="2" key="2">
    <citation type="submission" date="2020-09" db="EMBL/GenBank/DDBJ databases">
        <authorList>
            <person name="Sun Q."/>
            <person name="Ohkuma M."/>
        </authorList>
    </citation>
    <scope>NUCLEOTIDE SEQUENCE</scope>
    <source>
        <strain evidence="2">JCM 3035</strain>
    </source>
</reference>
<dbReference type="Proteomes" id="UP000637788">
    <property type="component" value="Unassembled WGS sequence"/>
</dbReference>
<proteinExistence type="predicted"/>
<keyword evidence="3" id="KW-1185">Reference proteome</keyword>
<dbReference type="AlphaFoldDB" id="A0A917RPC4"/>
<organism evidence="2 3">
    <name type="scientific">Streptomyces flaveus</name>
    <dbReference type="NCBI Taxonomy" id="66370"/>
    <lineage>
        <taxon>Bacteria</taxon>
        <taxon>Bacillati</taxon>
        <taxon>Actinomycetota</taxon>
        <taxon>Actinomycetes</taxon>
        <taxon>Kitasatosporales</taxon>
        <taxon>Streptomycetaceae</taxon>
        <taxon>Streptomyces</taxon>
        <taxon>Streptomyces aurantiacus group</taxon>
    </lineage>
</organism>
<reference evidence="2" key="1">
    <citation type="journal article" date="2014" name="Int. J. Syst. Evol. Microbiol.">
        <title>Complete genome sequence of Corynebacterium casei LMG S-19264T (=DSM 44701T), isolated from a smear-ripened cheese.</title>
        <authorList>
            <consortium name="US DOE Joint Genome Institute (JGI-PGF)"/>
            <person name="Walter F."/>
            <person name="Albersmeier A."/>
            <person name="Kalinowski J."/>
            <person name="Ruckert C."/>
        </authorList>
    </citation>
    <scope>NUCLEOTIDE SEQUENCE</scope>
    <source>
        <strain evidence="2">JCM 3035</strain>
    </source>
</reference>
<gene>
    <name evidence="2" type="ORF">GCM10010094_93700</name>
</gene>